<comment type="caution">
    <text evidence="1">The sequence shown here is derived from an EMBL/GenBank/DDBJ whole genome shotgun (WGS) entry which is preliminary data.</text>
</comment>
<dbReference type="AlphaFoldDB" id="A0A4U0SKA7"/>
<gene>
    <name evidence="1" type="ORF">FCI23_42150</name>
</gene>
<proteinExistence type="predicted"/>
<dbReference type="EMBL" id="SUMC01000081">
    <property type="protein sequence ID" value="TKA00725.1"/>
    <property type="molecule type" value="Genomic_DNA"/>
</dbReference>
<sequence>MVVEILGYLRHHQASDTALGLRTGYDRRRFENLHDRLAAGEEHFTLRDLHAVHAALLAAKSPALFRSEEDFAIHMGAFKETVAELAANLARAVTQAG</sequence>
<evidence type="ECO:0000313" key="2">
    <source>
        <dbReference type="Proteomes" id="UP000305778"/>
    </source>
</evidence>
<protein>
    <submittedName>
        <fullName evidence="1">Uncharacterized protein</fullName>
    </submittedName>
</protein>
<keyword evidence="2" id="KW-1185">Reference proteome</keyword>
<dbReference type="Proteomes" id="UP000305778">
    <property type="component" value="Unassembled WGS sequence"/>
</dbReference>
<evidence type="ECO:0000313" key="1">
    <source>
        <dbReference type="EMBL" id="TKA00725.1"/>
    </source>
</evidence>
<reference evidence="1 2" key="1">
    <citation type="submission" date="2019-04" db="EMBL/GenBank/DDBJ databases">
        <title>Streptomyces oryziradicis sp. nov., a novel actinomycete isolated from rhizosphere soil of rice (Oryza sativa L.).</title>
        <authorList>
            <person name="Li C."/>
        </authorList>
    </citation>
    <scope>NUCLEOTIDE SEQUENCE [LARGE SCALE GENOMIC DNA]</scope>
    <source>
        <strain evidence="1 2">NEAU-C40</strain>
    </source>
</reference>
<name>A0A4U0SKA7_9ACTN</name>
<organism evidence="1 2">
    <name type="scientific">Actinacidiphila oryziradicis</name>
    <dbReference type="NCBI Taxonomy" id="2571141"/>
    <lineage>
        <taxon>Bacteria</taxon>
        <taxon>Bacillati</taxon>
        <taxon>Actinomycetota</taxon>
        <taxon>Actinomycetes</taxon>
        <taxon>Kitasatosporales</taxon>
        <taxon>Streptomycetaceae</taxon>
        <taxon>Actinacidiphila</taxon>
    </lineage>
</organism>
<dbReference type="RefSeq" id="WP_136729364.1">
    <property type="nucleotide sequence ID" value="NZ_SUMC01000081.1"/>
</dbReference>
<accession>A0A4U0SKA7</accession>